<evidence type="ECO:0000256" key="1">
    <source>
        <dbReference type="SAM" id="Phobius"/>
    </source>
</evidence>
<feature type="domain" description="Receptor L-domain" evidence="3">
    <location>
        <begin position="42"/>
        <end position="132"/>
    </location>
</feature>
<evidence type="ECO:0000313" key="4">
    <source>
        <dbReference type="EMBL" id="KAK6743011.1"/>
    </source>
</evidence>
<dbReference type="SUPFAM" id="SSF52058">
    <property type="entry name" value="L domain-like"/>
    <property type="match status" value="1"/>
</dbReference>
<feature type="signal peptide" evidence="2">
    <location>
        <begin position="1"/>
        <end position="27"/>
    </location>
</feature>
<reference evidence="4 5" key="1">
    <citation type="submission" date="2023-08" db="EMBL/GenBank/DDBJ databases">
        <title>A Necator americanus chromosomal reference genome.</title>
        <authorList>
            <person name="Ilik V."/>
            <person name="Petrzelkova K.J."/>
            <person name="Pardy F."/>
            <person name="Fuh T."/>
            <person name="Niatou-Singa F.S."/>
            <person name="Gouil Q."/>
            <person name="Baker L."/>
            <person name="Ritchie M.E."/>
            <person name="Jex A.R."/>
            <person name="Gazzola D."/>
            <person name="Li H."/>
            <person name="Toshio Fujiwara R."/>
            <person name="Zhan B."/>
            <person name="Aroian R.V."/>
            <person name="Pafco B."/>
            <person name="Schwarz E.M."/>
        </authorList>
    </citation>
    <scope>NUCLEOTIDE SEQUENCE [LARGE SCALE GENOMIC DNA]</scope>
    <source>
        <strain evidence="4 5">Aroian</strain>
        <tissue evidence="4">Whole animal</tissue>
    </source>
</reference>
<organism evidence="4 5">
    <name type="scientific">Necator americanus</name>
    <name type="common">Human hookworm</name>
    <dbReference type="NCBI Taxonomy" id="51031"/>
    <lineage>
        <taxon>Eukaryota</taxon>
        <taxon>Metazoa</taxon>
        <taxon>Ecdysozoa</taxon>
        <taxon>Nematoda</taxon>
        <taxon>Chromadorea</taxon>
        <taxon>Rhabditida</taxon>
        <taxon>Rhabditina</taxon>
        <taxon>Rhabditomorpha</taxon>
        <taxon>Strongyloidea</taxon>
        <taxon>Ancylostomatidae</taxon>
        <taxon>Bunostominae</taxon>
        <taxon>Necator</taxon>
    </lineage>
</organism>
<keyword evidence="1" id="KW-1133">Transmembrane helix</keyword>
<accession>A0ABR1CYR7</accession>
<keyword evidence="1" id="KW-0472">Membrane</keyword>
<comment type="caution">
    <text evidence="4">The sequence shown here is derived from an EMBL/GenBank/DDBJ whole genome shotgun (WGS) entry which is preliminary data.</text>
</comment>
<feature type="transmembrane region" description="Helical" evidence="1">
    <location>
        <begin position="182"/>
        <end position="208"/>
    </location>
</feature>
<keyword evidence="1" id="KW-0812">Transmembrane</keyword>
<sequence>MKCTPLSSYLWYCVFLVMSADPQSCKGGAVNEDFLKHFPAACRNVQGDLIFNQKSFDAAKKLGRCMNSVQSVEGRLVFEEIRHTANSPCLEDLRKINNNGDGPAIELNHNDGLLSLNLYSIETIKNKDRVVFKIHHDNFLENASYWELSRLVQAAGGNDKDCLDLFEVRQANFVGGKGKVSAYLWFFIIYGGVSVFVYGVIIVVHIFLRPHLPKQMRTPMSLKSGKSLKSFRVAMPSTPSIPLPSNFRSYN</sequence>
<proteinExistence type="predicted"/>
<evidence type="ECO:0000259" key="3">
    <source>
        <dbReference type="Pfam" id="PF01030"/>
    </source>
</evidence>
<gene>
    <name evidence="4" type="primary">Necator_chrIII.g11105</name>
    <name evidence="4" type="ORF">RB195_010340</name>
</gene>
<dbReference type="Proteomes" id="UP001303046">
    <property type="component" value="Unassembled WGS sequence"/>
</dbReference>
<dbReference type="Gene3D" id="3.80.20.20">
    <property type="entry name" value="Receptor L-domain"/>
    <property type="match status" value="1"/>
</dbReference>
<dbReference type="EMBL" id="JAVFWL010000003">
    <property type="protein sequence ID" value="KAK6743011.1"/>
    <property type="molecule type" value="Genomic_DNA"/>
</dbReference>
<keyword evidence="5" id="KW-1185">Reference proteome</keyword>
<evidence type="ECO:0000313" key="5">
    <source>
        <dbReference type="Proteomes" id="UP001303046"/>
    </source>
</evidence>
<keyword evidence="2" id="KW-0732">Signal</keyword>
<dbReference type="Pfam" id="PF01030">
    <property type="entry name" value="Recep_L_domain"/>
    <property type="match status" value="1"/>
</dbReference>
<name>A0ABR1CYR7_NECAM</name>
<protein>
    <recommendedName>
        <fullName evidence="3">Receptor L-domain domain-containing protein</fullName>
    </recommendedName>
</protein>
<feature type="chain" id="PRO_5045279511" description="Receptor L-domain domain-containing protein" evidence="2">
    <location>
        <begin position="28"/>
        <end position="251"/>
    </location>
</feature>
<evidence type="ECO:0000256" key="2">
    <source>
        <dbReference type="SAM" id="SignalP"/>
    </source>
</evidence>
<dbReference type="InterPro" id="IPR036941">
    <property type="entry name" value="Rcpt_L-dom_sf"/>
</dbReference>
<dbReference type="InterPro" id="IPR000494">
    <property type="entry name" value="Rcpt_L-dom"/>
</dbReference>